<dbReference type="Pfam" id="PF00106">
    <property type="entry name" value="adh_short"/>
    <property type="match status" value="1"/>
</dbReference>
<dbReference type="Gene3D" id="3.40.50.720">
    <property type="entry name" value="NAD(P)-binding Rossmann-like Domain"/>
    <property type="match status" value="1"/>
</dbReference>
<dbReference type="InterPro" id="IPR002347">
    <property type="entry name" value="SDR_fam"/>
</dbReference>
<dbReference type="PANTHER" id="PTHR24320:SF282">
    <property type="entry name" value="WW DOMAIN-CONTAINING OXIDOREDUCTASE"/>
    <property type="match status" value="1"/>
</dbReference>
<dbReference type="SUPFAM" id="SSF51735">
    <property type="entry name" value="NAD(P)-binding Rossmann-fold domains"/>
    <property type="match status" value="1"/>
</dbReference>
<evidence type="ECO:0000313" key="5">
    <source>
        <dbReference type="Proteomes" id="UP000242525"/>
    </source>
</evidence>
<dbReference type="Proteomes" id="UP000242525">
    <property type="component" value="Unassembled WGS sequence"/>
</dbReference>
<dbReference type="OrthoDB" id="191139at2759"/>
<keyword evidence="5" id="KW-1185">Reference proteome</keyword>
<evidence type="ECO:0000313" key="4">
    <source>
        <dbReference type="EMBL" id="CDO53832.1"/>
    </source>
</evidence>
<sequence>MFDPYTLPYATGRRVAIVTGANSGIGYYTTLHLYLHGYHVYLACRSEARASHAIAGITAAAEQLAKTNTQTVLGSLEYISLDLNSLKQTEETAEILKRKEPNGIDILINNAGVMAWPVTMTEDGYDIQSQVNHIAPTLFTLKLIPLLLKSADPRVVFVSSIGHFLNDGLGDLARTYDYWPVSFWGFLRYGNAKAAEIQTAKALAARYPTRILFSSVHPGVCADTNLTHYYHDKPVLGAVIKGVFDATRWVGGISSEEGSYTSLYAALAPQLTPEHDNGKFWRPWPHEAYVHPVADNSAKIEHTWQWTVRELVRKGFLEQAEIDALTEF</sequence>
<accession>A0A0J9X9J4</accession>
<evidence type="ECO:0000256" key="3">
    <source>
        <dbReference type="ARBA" id="ARBA00023002"/>
    </source>
</evidence>
<evidence type="ECO:0000256" key="1">
    <source>
        <dbReference type="ARBA" id="ARBA00006484"/>
    </source>
</evidence>
<evidence type="ECO:0000256" key="2">
    <source>
        <dbReference type="ARBA" id="ARBA00022857"/>
    </source>
</evidence>
<comment type="caution">
    <text evidence="4">The sequence shown here is derived from an EMBL/GenBank/DDBJ whole genome shotgun (WGS) entry which is preliminary data.</text>
</comment>
<dbReference type="STRING" id="1173061.A0A0J9X9J4"/>
<reference evidence="4" key="1">
    <citation type="submission" date="2014-03" db="EMBL/GenBank/DDBJ databases">
        <authorList>
            <person name="Casaregola S."/>
        </authorList>
    </citation>
    <scope>NUCLEOTIDE SEQUENCE [LARGE SCALE GENOMIC DNA]</scope>
    <source>
        <strain evidence="4">CLIB 918</strain>
    </source>
</reference>
<dbReference type="GO" id="GO:0016491">
    <property type="term" value="F:oxidoreductase activity"/>
    <property type="evidence" value="ECO:0007669"/>
    <property type="project" value="UniProtKB-KW"/>
</dbReference>
<comment type="similarity">
    <text evidence="1">Belongs to the short-chain dehydrogenases/reductases (SDR) family.</text>
</comment>
<dbReference type="InterPro" id="IPR036291">
    <property type="entry name" value="NAD(P)-bd_dom_sf"/>
</dbReference>
<dbReference type="EMBL" id="CCBN010000006">
    <property type="protein sequence ID" value="CDO53832.1"/>
    <property type="molecule type" value="Genomic_DNA"/>
</dbReference>
<organism evidence="4 5">
    <name type="scientific">Geotrichum candidum</name>
    <name type="common">Oospora lactis</name>
    <name type="synonym">Dipodascus geotrichum</name>
    <dbReference type="NCBI Taxonomy" id="1173061"/>
    <lineage>
        <taxon>Eukaryota</taxon>
        <taxon>Fungi</taxon>
        <taxon>Dikarya</taxon>
        <taxon>Ascomycota</taxon>
        <taxon>Saccharomycotina</taxon>
        <taxon>Dipodascomycetes</taxon>
        <taxon>Dipodascales</taxon>
        <taxon>Dipodascaceae</taxon>
        <taxon>Geotrichum</taxon>
    </lineage>
</organism>
<keyword evidence="2" id="KW-0521">NADP</keyword>
<keyword evidence="3" id="KW-0560">Oxidoreductase</keyword>
<gene>
    <name evidence="4" type="ORF">BN980_GECA06s00384g</name>
</gene>
<protein>
    <submittedName>
        <fullName evidence="4">Similar to Saccharomyces cerevisiae YOR246C ENV9 Protein with similarity to oxidoreductases</fullName>
    </submittedName>
</protein>
<proteinExistence type="inferred from homology"/>
<dbReference type="AlphaFoldDB" id="A0A0J9X9J4"/>
<dbReference type="PANTHER" id="PTHR24320">
    <property type="entry name" value="RETINOL DEHYDROGENASE"/>
    <property type="match status" value="1"/>
</dbReference>
<dbReference type="PRINTS" id="PR00081">
    <property type="entry name" value="GDHRDH"/>
</dbReference>
<name>A0A0J9X9J4_GEOCN</name>